<keyword evidence="2" id="KW-0812">Transmembrane</keyword>
<evidence type="ECO:0000256" key="2">
    <source>
        <dbReference type="SAM" id="Phobius"/>
    </source>
</evidence>
<proteinExistence type="predicted"/>
<feature type="compositionally biased region" description="Pro residues" evidence="1">
    <location>
        <begin position="225"/>
        <end position="244"/>
    </location>
</feature>
<evidence type="ECO:0000313" key="4">
    <source>
        <dbReference type="Proteomes" id="UP000620156"/>
    </source>
</evidence>
<name>A0A918EQ12_9ACTN</name>
<keyword evidence="2" id="KW-1133">Transmembrane helix</keyword>
<evidence type="ECO:0000256" key="1">
    <source>
        <dbReference type="SAM" id="MobiDB-lite"/>
    </source>
</evidence>
<sequence>MGSLRLTFRTGAVVAGVLTPVAYPLTLPVTVAYAGDTAAVSVAPSPPAPGSDIRLSVEGCEQETGTAASEAFVADALLTRGSGPLVGETRVRSSLKPGTYGVRVTCDGREDKVEGRIEVARKAGAAAAAAGKDQAGSDETGRGQADGDEAGRGQADGRESDGRESDRHESGRGESDGRESDRHESGSGESDGRESDRHEPGSGETGRDEAGRDEAGKDENRRPAHPPATDAPPTHAAPPEPPAHASPVAPVRAGGGGTAHLSAEARDDGPGLRHAVIGIVLAGVAAIVVLVRSTRRGRGTE</sequence>
<evidence type="ECO:0000313" key="3">
    <source>
        <dbReference type="EMBL" id="GGQ54546.1"/>
    </source>
</evidence>
<dbReference type="Proteomes" id="UP000620156">
    <property type="component" value="Unassembled WGS sequence"/>
</dbReference>
<dbReference type="AlphaFoldDB" id="A0A918EQ12"/>
<protein>
    <submittedName>
        <fullName evidence="3">Uncharacterized protein</fullName>
    </submittedName>
</protein>
<reference evidence="3" key="1">
    <citation type="journal article" date="2014" name="Int. J. Syst. Evol. Microbiol.">
        <title>Complete genome sequence of Corynebacterium casei LMG S-19264T (=DSM 44701T), isolated from a smear-ripened cheese.</title>
        <authorList>
            <consortium name="US DOE Joint Genome Institute (JGI-PGF)"/>
            <person name="Walter F."/>
            <person name="Albersmeier A."/>
            <person name="Kalinowski J."/>
            <person name="Ruckert C."/>
        </authorList>
    </citation>
    <scope>NUCLEOTIDE SEQUENCE</scope>
    <source>
        <strain evidence="3">JCM 3131</strain>
    </source>
</reference>
<keyword evidence="2" id="KW-0472">Membrane</keyword>
<reference evidence="3" key="2">
    <citation type="submission" date="2020-09" db="EMBL/GenBank/DDBJ databases">
        <authorList>
            <person name="Sun Q."/>
            <person name="Ohkuma M."/>
        </authorList>
    </citation>
    <scope>NUCLEOTIDE SEQUENCE</scope>
    <source>
        <strain evidence="3">JCM 3131</strain>
    </source>
</reference>
<comment type="caution">
    <text evidence="3">The sequence shown here is derived from an EMBL/GenBank/DDBJ whole genome shotgun (WGS) entry which is preliminary data.</text>
</comment>
<accession>A0A918EQ12</accession>
<dbReference type="RefSeq" id="WP_189216829.1">
    <property type="nucleotide sequence ID" value="NZ_BMQK01000004.1"/>
</dbReference>
<gene>
    <name evidence="3" type="ORF">GCM10010145_25100</name>
</gene>
<feature type="transmembrane region" description="Helical" evidence="2">
    <location>
        <begin position="271"/>
        <end position="291"/>
    </location>
</feature>
<keyword evidence="4" id="KW-1185">Reference proteome</keyword>
<feature type="compositionally biased region" description="Basic and acidic residues" evidence="1">
    <location>
        <begin position="149"/>
        <end position="222"/>
    </location>
</feature>
<dbReference type="EMBL" id="BMQK01000004">
    <property type="protein sequence ID" value="GGQ54546.1"/>
    <property type="molecule type" value="Genomic_DNA"/>
</dbReference>
<feature type="region of interest" description="Disordered" evidence="1">
    <location>
        <begin position="127"/>
        <end position="269"/>
    </location>
</feature>
<organism evidence="3 4">
    <name type="scientific">Streptomyces ruber</name>
    <dbReference type="NCBI Taxonomy" id="83378"/>
    <lineage>
        <taxon>Bacteria</taxon>
        <taxon>Bacillati</taxon>
        <taxon>Actinomycetota</taxon>
        <taxon>Actinomycetes</taxon>
        <taxon>Kitasatosporales</taxon>
        <taxon>Streptomycetaceae</taxon>
        <taxon>Streptomyces</taxon>
    </lineage>
</organism>